<keyword evidence="3" id="KW-1185">Reference proteome</keyword>
<reference evidence="2 3" key="1">
    <citation type="journal article" date="2017" name="Nat. Commun.">
        <title>Genome assembly with in vitro proximity ligation data and whole-genome triplication in lettuce.</title>
        <authorList>
            <person name="Reyes-Chin-Wo S."/>
            <person name="Wang Z."/>
            <person name="Yang X."/>
            <person name="Kozik A."/>
            <person name="Arikit S."/>
            <person name="Song C."/>
            <person name="Xia L."/>
            <person name="Froenicke L."/>
            <person name="Lavelle D.O."/>
            <person name="Truco M.J."/>
            <person name="Xia R."/>
            <person name="Zhu S."/>
            <person name="Xu C."/>
            <person name="Xu H."/>
            <person name="Xu X."/>
            <person name="Cox K."/>
            <person name="Korf I."/>
            <person name="Meyers B.C."/>
            <person name="Michelmore R.W."/>
        </authorList>
    </citation>
    <scope>NUCLEOTIDE SEQUENCE [LARGE SCALE GENOMIC DNA]</scope>
    <source>
        <strain evidence="3">cv. Salinas</strain>
        <tissue evidence="2">Seedlings</tissue>
    </source>
</reference>
<gene>
    <name evidence="2" type="ORF">LSAT_V11C400223250</name>
</gene>
<sequence>MDNFDGETIHFNILEAMRYPRNISPLYQVDVIKPITQKVFDLSNGDILEIILNMNLDCESLKKTLEMFTLNFDVENIVMTLEVRKSNKERFPSSCLISFSKQDSTFHNPPTYTSSNDRSDQEEDN</sequence>
<name>A0A9R1VNN2_LACSA</name>
<dbReference type="AlphaFoldDB" id="A0A9R1VNN2"/>
<evidence type="ECO:0000313" key="3">
    <source>
        <dbReference type="Proteomes" id="UP000235145"/>
    </source>
</evidence>
<dbReference type="Proteomes" id="UP000235145">
    <property type="component" value="Unassembled WGS sequence"/>
</dbReference>
<feature type="region of interest" description="Disordered" evidence="1">
    <location>
        <begin position="100"/>
        <end position="125"/>
    </location>
</feature>
<accession>A0A9R1VNN2</accession>
<feature type="compositionally biased region" description="Polar residues" evidence="1">
    <location>
        <begin position="100"/>
        <end position="116"/>
    </location>
</feature>
<dbReference type="EMBL" id="NBSK02000004">
    <property type="protein sequence ID" value="KAJ0209630.1"/>
    <property type="molecule type" value="Genomic_DNA"/>
</dbReference>
<organism evidence="2 3">
    <name type="scientific">Lactuca sativa</name>
    <name type="common">Garden lettuce</name>
    <dbReference type="NCBI Taxonomy" id="4236"/>
    <lineage>
        <taxon>Eukaryota</taxon>
        <taxon>Viridiplantae</taxon>
        <taxon>Streptophyta</taxon>
        <taxon>Embryophyta</taxon>
        <taxon>Tracheophyta</taxon>
        <taxon>Spermatophyta</taxon>
        <taxon>Magnoliopsida</taxon>
        <taxon>eudicotyledons</taxon>
        <taxon>Gunneridae</taxon>
        <taxon>Pentapetalae</taxon>
        <taxon>asterids</taxon>
        <taxon>campanulids</taxon>
        <taxon>Asterales</taxon>
        <taxon>Asteraceae</taxon>
        <taxon>Cichorioideae</taxon>
        <taxon>Cichorieae</taxon>
        <taxon>Lactucinae</taxon>
        <taxon>Lactuca</taxon>
    </lineage>
</organism>
<evidence type="ECO:0000313" key="2">
    <source>
        <dbReference type="EMBL" id="KAJ0209630.1"/>
    </source>
</evidence>
<evidence type="ECO:0000256" key="1">
    <source>
        <dbReference type="SAM" id="MobiDB-lite"/>
    </source>
</evidence>
<proteinExistence type="predicted"/>
<protein>
    <submittedName>
        <fullName evidence="2">Uncharacterized protein</fullName>
    </submittedName>
</protein>
<comment type="caution">
    <text evidence="2">The sequence shown here is derived from an EMBL/GenBank/DDBJ whole genome shotgun (WGS) entry which is preliminary data.</text>
</comment>